<protein>
    <recommendedName>
        <fullName evidence="3">MULE transposase domain-containing protein</fullName>
    </recommendedName>
</protein>
<organism evidence="1 2">
    <name type="scientific">Daphnia pulex</name>
    <name type="common">Water flea</name>
    <dbReference type="NCBI Taxonomy" id="6669"/>
    <lineage>
        <taxon>Eukaryota</taxon>
        <taxon>Metazoa</taxon>
        <taxon>Ecdysozoa</taxon>
        <taxon>Arthropoda</taxon>
        <taxon>Crustacea</taxon>
        <taxon>Branchiopoda</taxon>
        <taxon>Diplostraca</taxon>
        <taxon>Cladocera</taxon>
        <taxon>Anomopoda</taxon>
        <taxon>Daphniidae</taxon>
        <taxon>Daphnia</taxon>
    </lineage>
</organism>
<dbReference type="EMBL" id="GL733304">
    <property type="protein sequence ID" value="EFX62912.1"/>
    <property type="molecule type" value="Genomic_DNA"/>
</dbReference>
<dbReference type="HOGENOM" id="CLU_015060_4_4_1"/>
<accession>E9HZB8</accession>
<proteinExistence type="predicted"/>
<gene>
    <name evidence="1" type="ORF">DAPPUDRAFT_269425</name>
</gene>
<reference evidence="1 2" key="1">
    <citation type="journal article" date="2011" name="Science">
        <title>The ecoresponsive genome of Daphnia pulex.</title>
        <authorList>
            <person name="Colbourne J.K."/>
            <person name="Pfrender M.E."/>
            <person name="Gilbert D."/>
            <person name="Thomas W.K."/>
            <person name="Tucker A."/>
            <person name="Oakley T.H."/>
            <person name="Tokishita S."/>
            <person name="Aerts A."/>
            <person name="Arnold G.J."/>
            <person name="Basu M.K."/>
            <person name="Bauer D.J."/>
            <person name="Caceres C.E."/>
            <person name="Carmel L."/>
            <person name="Casola C."/>
            <person name="Choi J.H."/>
            <person name="Detter J.C."/>
            <person name="Dong Q."/>
            <person name="Dusheyko S."/>
            <person name="Eads B.D."/>
            <person name="Frohlich T."/>
            <person name="Geiler-Samerotte K.A."/>
            <person name="Gerlach D."/>
            <person name="Hatcher P."/>
            <person name="Jogdeo S."/>
            <person name="Krijgsveld J."/>
            <person name="Kriventseva E.V."/>
            <person name="Kultz D."/>
            <person name="Laforsch C."/>
            <person name="Lindquist E."/>
            <person name="Lopez J."/>
            <person name="Manak J.R."/>
            <person name="Muller J."/>
            <person name="Pangilinan J."/>
            <person name="Patwardhan R.P."/>
            <person name="Pitluck S."/>
            <person name="Pritham E.J."/>
            <person name="Rechtsteiner A."/>
            <person name="Rho M."/>
            <person name="Rogozin I.B."/>
            <person name="Sakarya O."/>
            <person name="Salamov A."/>
            <person name="Schaack S."/>
            <person name="Shapiro H."/>
            <person name="Shiga Y."/>
            <person name="Skalitzky C."/>
            <person name="Smith Z."/>
            <person name="Souvorov A."/>
            <person name="Sung W."/>
            <person name="Tang Z."/>
            <person name="Tsuchiya D."/>
            <person name="Tu H."/>
            <person name="Vos H."/>
            <person name="Wang M."/>
            <person name="Wolf Y.I."/>
            <person name="Yamagata H."/>
            <person name="Yamada T."/>
            <person name="Ye Y."/>
            <person name="Shaw J.R."/>
            <person name="Andrews J."/>
            <person name="Crease T.J."/>
            <person name="Tang H."/>
            <person name="Lucas S.M."/>
            <person name="Robertson H.M."/>
            <person name="Bork P."/>
            <person name="Koonin E.V."/>
            <person name="Zdobnov E.M."/>
            <person name="Grigoriev I.V."/>
            <person name="Lynch M."/>
            <person name="Boore J.L."/>
        </authorList>
    </citation>
    <scope>NUCLEOTIDE SEQUENCE [LARGE SCALE GENOMIC DNA]</scope>
</reference>
<dbReference type="PhylomeDB" id="E9HZB8"/>
<dbReference type="PANTHER" id="PTHR20956">
    <property type="entry name" value="HEH2P"/>
    <property type="match status" value="1"/>
</dbReference>
<dbReference type="AlphaFoldDB" id="E9HZB8"/>
<keyword evidence="2" id="KW-1185">Reference proteome</keyword>
<dbReference type="InParanoid" id="E9HZB8"/>
<dbReference type="KEGG" id="dpx:DAPPUDRAFT_269425"/>
<evidence type="ECO:0000313" key="1">
    <source>
        <dbReference type="EMBL" id="EFX62912.1"/>
    </source>
</evidence>
<dbReference type="OrthoDB" id="7701517at2759"/>
<dbReference type="PANTHER" id="PTHR20956:SF12">
    <property type="entry name" value="FLYWCH-TYPE DOMAIN-CONTAINING PROTEIN"/>
    <property type="match status" value="1"/>
</dbReference>
<name>E9HZB8_DAPPU</name>
<sequence length="224" mass="26261">MLVQTTSHPMTMNQEGKTLFDGLGHSYHIKRTSKISRTWRCNRHAKPHFCRGIAFELMGAKSFSVKVPHTCPANLDVERKKQSSYPKNPTDLHFEWGPFERCIPDGYFRADVVIDTPRRYVRHLIFATDQQLHLLRKAKRWYGDGTFFICPTPFYRVFSIHAFIRHDNLDKQVPLVTVLMSGKRKKNYVAVFSSILELLTPLGEPRVEEFMMDFEAAKWQIKHY</sequence>
<evidence type="ECO:0000313" key="2">
    <source>
        <dbReference type="Proteomes" id="UP000000305"/>
    </source>
</evidence>
<dbReference type="Proteomes" id="UP000000305">
    <property type="component" value="Unassembled WGS sequence"/>
</dbReference>
<evidence type="ECO:0008006" key="3">
    <source>
        <dbReference type="Google" id="ProtNLM"/>
    </source>
</evidence>
<dbReference type="STRING" id="6669.E9HZB8"/>